<evidence type="ECO:0000313" key="1">
    <source>
        <dbReference type="EMBL" id="SFJ66110.1"/>
    </source>
</evidence>
<gene>
    <name evidence="1" type="ORF">SAMN05421852_11610</name>
</gene>
<dbReference type="Proteomes" id="UP000199545">
    <property type="component" value="Unassembled WGS sequence"/>
</dbReference>
<dbReference type="AlphaFoldDB" id="A0A1I3T671"/>
<keyword evidence="2" id="KW-1185">Reference proteome</keyword>
<name>A0A1I3T671_9BACL</name>
<sequence length="80" mass="9460">MYDMEQDIMDEAYQQIKKIEVDYRLVVQVLQGSHIFNQLPLLEKYDMDVEVCVPVYLRERNVWKNGIVETKGSLKAEPLL</sequence>
<dbReference type="EMBL" id="FORR01000016">
    <property type="protein sequence ID" value="SFJ66110.1"/>
    <property type="molecule type" value="Genomic_DNA"/>
</dbReference>
<proteinExistence type="predicted"/>
<protein>
    <submittedName>
        <fullName evidence="1">Uncharacterized protein</fullName>
    </submittedName>
</protein>
<evidence type="ECO:0000313" key="2">
    <source>
        <dbReference type="Proteomes" id="UP000199545"/>
    </source>
</evidence>
<accession>A0A1I3T671</accession>
<organism evidence="1 2">
    <name type="scientific">Thermoflavimicrobium dichotomicum</name>
    <dbReference type="NCBI Taxonomy" id="46223"/>
    <lineage>
        <taxon>Bacteria</taxon>
        <taxon>Bacillati</taxon>
        <taxon>Bacillota</taxon>
        <taxon>Bacilli</taxon>
        <taxon>Bacillales</taxon>
        <taxon>Thermoactinomycetaceae</taxon>
        <taxon>Thermoflavimicrobium</taxon>
    </lineage>
</organism>
<reference evidence="1 2" key="1">
    <citation type="submission" date="2016-10" db="EMBL/GenBank/DDBJ databases">
        <authorList>
            <person name="de Groot N.N."/>
        </authorList>
    </citation>
    <scope>NUCLEOTIDE SEQUENCE [LARGE SCALE GENOMIC DNA]</scope>
    <source>
        <strain evidence="1 2">DSM 44778</strain>
    </source>
</reference>